<protein>
    <submittedName>
        <fullName evidence="3">Uncharacterized protein</fullName>
    </submittedName>
</protein>
<feature type="compositionally biased region" description="Basic residues" evidence="1">
    <location>
        <begin position="60"/>
        <end position="73"/>
    </location>
</feature>
<feature type="region of interest" description="Disordered" evidence="1">
    <location>
        <begin position="49"/>
        <end position="76"/>
    </location>
</feature>
<name>A0A921ZSW9_MANSE</name>
<sequence length="209" mass="24815">MLTVFYLITIFIFCRGFTEDPNYTIGDETTQVTENIGDFNQTVESTTYATGESTISKSSRSTRHSTTKRRRTPRTTYHTPRTTLFQRYHFESVDYNDLPRDLKTYHTDCYAQYIRCVRHRTDHNPVCGYNTHSGYYDDYYSACEIELQNCLYRMQKGLGLFGTNYTNDIIFYNGEGYNCIYYLRRAKNEEEMHKLYFGVYDNDDPDYNN</sequence>
<dbReference type="EMBL" id="JH668891">
    <property type="protein sequence ID" value="KAG6462803.1"/>
    <property type="molecule type" value="Genomic_DNA"/>
</dbReference>
<comment type="caution">
    <text evidence="3">The sequence shown here is derived from an EMBL/GenBank/DDBJ whole genome shotgun (WGS) entry which is preliminary data.</text>
</comment>
<keyword evidence="2" id="KW-0732">Signal</keyword>
<dbReference type="AlphaFoldDB" id="A0A921ZSW9"/>
<feature type="chain" id="PRO_5037310832" evidence="2">
    <location>
        <begin position="17"/>
        <end position="209"/>
    </location>
</feature>
<reference evidence="3" key="1">
    <citation type="journal article" date="2016" name="Insect Biochem. Mol. Biol.">
        <title>Multifaceted biological insights from a draft genome sequence of the tobacco hornworm moth, Manduca sexta.</title>
        <authorList>
            <person name="Kanost M.R."/>
            <person name="Arrese E.L."/>
            <person name="Cao X."/>
            <person name="Chen Y.R."/>
            <person name="Chellapilla S."/>
            <person name="Goldsmith M.R."/>
            <person name="Grosse-Wilde E."/>
            <person name="Heckel D.G."/>
            <person name="Herndon N."/>
            <person name="Jiang H."/>
            <person name="Papanicolaou A."/>
            <person name="Qu J."/>
            <person name="Soulages J.L."/>
            <person name="Vogel H."/>
            <person name="Walters J."/>
            <person name="Waterhouse R.M."/>
            <person name="Ahn S.J."/>
            <person name="Almeida F.C."/>
            <person name="An C."/>
            <person name="Aqrawi P."/>
            <person name="Bretschneider A."/>
            <person name="Bryant W.B."/>
            <person name="Bucks S."/>
            <person name="Chao H."/>
            <person name="Chevignon G."/>
            <person name="Christen J.M."/>
            <person name="Clarke D.F."/>
            <person name="Dittmer N.T."/>
            <person name="Ferguson L.C.F."/>
            <person name="Garavelou S."/>
            <person name="Gordon K.H.J."/>
            <person name="Gunaratna R.T."/>
            <person name="Han Y."/>
            <person name="Hauser F."/>
            <person name="He Y."/>
            <person name="Heidel-Fischer H."/>
            <person name="Hirsh A."/>
            <person name="Hu Y."/>
            <person name="Jiang H."/>
            <person name="Kalra D."/>
            <person name="Klinner C."/>
            <person name="Konig C."/>
            <person name="Kovar C."/>
            <person name="Kroll A.R."/>
            <person name="Kuwar S.S."/>
            <person name="Lee S.L."/>
            <person name="Lehman R."/>
            <person name="Li K."/>
            <person name="Li Z."/>
            <person name="Liang H."/>
            <person name="Lovelace S."/>
            <person name="Lu Z."/>
            <person name="Mansfield J.H."/>
            <person name="McCulloch K.J."/>
            <person name="Mathew T."/>
            <person name="Morton B."/>
            <person name="Muzny D.M."/>
            <person name="Neunemann D."/>
            <person name="Ongeri F."/>
            <person name="Pauchet Y."/>
            <person name="Pu L.L."/>
            <person name="Pyrousis I."/>
            <person name="Rao X.J."/>
            <person name="Redding A."/>
            <person name="Roesel C."/>
            <person name="Sanchez-Gracia A."/>
            <person name="Schaack S."/>
            <person name="Shukla A."/>
            <person name="Tetreau G."/>
            <person name="Wang Y."/>
            <person name="Xiong G.H."/>
            <person name="Traut W."/>
            <person name="Walsh T.K."/>
            <person name="Worley K.C."/>
            <person name="Wu D."/>
            <person name="Wu W."/>
            <person name="Wu Y.Q."/>
            <person name="Zhang X."/>
            <person name="Zou Z."/>
            <person name="Zucker H."/>
            <person name="Briscoe A.D."/>
            <person name="Burmester T."/>
            <person name="Clem R.J."/>
            <person name="Feyereisen R."/>
            <person name="Grimmelikhuijzen C.J.P."/>
            <person name="Hamodrakas S.J."/>
            <person name="Hansson B.S."/>
            <person name="Huguet E."/>
            <person name="Jermiin L.S."/>
            <person name="Lan Q."/>
            <person name="Lehman H.K."/>
            <person name="Lorenzen M."/>
            <person name="Merzendorfer H."/>
            <person name="Michalopoulos I."/>
            <person name="Morton D.B."/>
            <person name="Muthukrishnan S."/>
            <person name="Oakeshott J.G."/>
            <person name="Palmer W."/>
            <person name="Park Y."/>
            <person name="Passarelli A.L."/>
            <person name="Rozas J."/>
            <person name="Schwartz L.M."/>
            <person name="Smith W."/>
            <person name="Southgate A."/>
            <person name="Vilcinskas A."/>
            <person name="Vogt R."/>
            <person name="Wang P."/>
            <person name="Werren J."/>
            <person name="Yu X.Q."/>
            <person name="Zhou J.J."/>
            <person name="Brown S.J."/>
            <person name="Scherer S.E."/>
            <person name="Richards S."/>
            <person name="Blissard G.W."/>
        </authorList>
    </citation>
    <scope>NUCLEOTIDE SEQUENCE</scope>
</reference>
<evidence type="ECO:0000256" key="2">
    <source>
        <dbReference type="SAM" id="SignalP"/>
    </source>
</evidence>
<accession>A0A921ZSW9</accession>
<reference evidence="3" key="2">
    <citation type="submission" date="2020-12" db="EMBL/GenBank/DDBJ databases">
        <authorList>
            <person name="Kanost M."/>
        </authorList>
    </citation>
    <scope>NUCLEOTIDE SEQUENCE</scope>
</reference>
<gene>
    <name evidence="3" type="ORF">O3G_MSEX013477</name>
</gene>
<evidence type="ECO:0000313" key="3">
    <source>
        <dbReference type="EMBL" id="KAG6462803.1"/>
    </source>
</evidence>
<proteinExistence type="predicted"/>
<evidence type="ECO:0000313" key="4">
    <source>
        <dbReference type="Proteomes" id="UP000791440"/>
    </source>
</evidence>
<organism evidence="3 4">
    <name type="scientific">Manduca sexta</name>
    <name type="common">Tobacco hawkmoth</name>
    <name type="synonym">Tobacco hornworm</name>
    <dbReference type="NCBI Taxonomy" id="7130"/>
    <lineage>
        <taxon>Eukaryota</taxon>
        <taxon>Metazoa</taxon>
        <taxon>Ecdysozoa</taxon>
        <taxon>Arthropoda</taxon>
        <taxon>Hexapoda</taxon>
        <taxon>Insecta</taxon>
        <taxon>Pterygota</taxon>
        <taxon>Neoptera</taxon>
        <taxon>Endopterygota</taxon>
        <taxon>Lepidoptera</taxon>
        <taxon>Glossata</taxon>
        <taxon>Ditrysia</taxon>
        <taxon>Bombycoidea</taxon>
        <taxon>Sphingidae</taxon>
        <taxon>Sphinginae</taxon>
        <taxon>Sphingini</taxon>
        <taxon>Manduca</taxon>
    </lineage>
</organism>
<keyword evidence="4" id="KW-1185">Reference proteome</keyword>
<feature type="signal peptide" evidence="2">
    <location>
        <begin position="1"/>
        <end position="16"/>
    </location>
</feature>
<dbReference type="Proteomes" id="UP000791440">
    <property type="component" value="Unassembled WGS sequence"/>
</dbReference>
<evidence type="ECO:0000256" key="1">
    <source>
        <dbReference type="SAM" id="MobiDB-lite"/>
    </source>
</evidence>